<feature type="transmembrane region" description="Helical" evidence="2">
    <location>
        <begin position="201"/>
        <end position="222"/>
    </location>
</feature>
<dbReference type="Proteomes" id="UP001430848">
    <property type="component" value="Unassembled WGS sequence"/>
</dbReference>
<feature type="transmembrane region" description="Helical" evidence="2">
    <location>
        <begin position="58"/>
        <end position="81"/>
    </location>
</feature>
<feature type="compositionally biased region" description="Low complexity" evidence="1">
    <location>
        <begin position="274"/>
        <end position="291"/>
    </location>
</feature>
<evidence type="ECO:0008006" key="5">
    <source>
        <dbReference type="Google" id="ProtNLM"/>
    </source>
</evidence>
<feature type="region of interest" description="Disordered" evidence="1">
    <location>
        <begin position="262"/>
        <end position="291"/>
    </location>
</feature>
<keyword evidence="2" id="KW-0812">Transmembrane</keyword>
<comment type="caution">
    <text evidence="3">The sequence shown here is derived from an EMBL/GenBank/DDBJ whole genome shotgun (WGS) entry which is preliminary data.</text>
</comment>
<name>A0ABR1P914_DIAER</name>
<organism evidence="3 4">
    <name type="scientific">Diaporthe eres</name>
    <name type="common">Phomopsis oblonga</name>
    <dbReference type="NCBI Taxonomy" id="83184"/>
    <lineage>
        <taxon>Eukaryota</taxon>
        <taxon>Fungi</taxon>
        <taxon>Dikarya</taxon>
        <taxon>Ascomycota</taxon>
        <taxon>Pezizomycotina</taxon>
        <taxon>Sordariomycetes</taxon>
        <taxon>Sordariomycetidae</taxon>
        <taxon>Diaporthales</taxon>
        <taxon>Diaporthaceae</taxon>
        <taxon>Diaporthe</taxon>
        <taxon>Diaporthe eres species complex</taxon>
    </lineage>
</organism>
<feature type="region of interest" description="Disordered" evidence="1">
    <location>
        <begin position="1"/>
        <end position="20"/>
    </location>
</feature>
<feature type="transmembrane region" description="Helical" evidence="2">
    <location>
        <begin position="87"/>
        <end position="107"/>
    </location>
</feature>
<gene>
    <name evidence="3" type="ORF">SLS63_006257</name>
</gene>
<sequence>MENPSSTQPVGPEKPAAARFSTPAQPVNGQYAQQQPQPMELPRAEPFKTSKPFAVAKFVLGSFNLAFAIIALGLTLGVVTTSFSMDSFIGVIICLSLAVVSIVWQLAEHITLAVRRGWRPIHPGAHVGVHLVLWVLAILVALSLYFSITYELRDYTIASDCDSLRGDDGYYTGSSSSSFYCEYYSFPSQLAADKYFRMMEALAAFATLLLISHFTLFVMACVETDRRRKYGKATKVVYLVAAPGPVDGRMYYTPLATQQLGNNNRGSVLPPQPVHHQQQQDNADPGAHGYYAPPAGVAPGTAA</sequence>
<keyword evidence="2" id="KW-0472">Membrane</keyword>
<accession>A0ABR1P914</accession>
<evidence type="ECO:0000313" key="3">
    <source>
        <dbReference type="EMBL" id="KAK7729129.1"/>
    </source>
</evidence>
<protein>
    <recommendedName>
        <fullName evidence="5">MARVEL domain-containing protein</fullName>
    </recommendedName>
</protein>
<keyword evidence="4" id="KW-1185">Reference proteome</keyword>
<evidence type="ECO:0000256" key="1">
    <source>
        <dbReference type="SAM" id="MobiDB-lite"/>
    </source>
</evidence>
<dbReference type="EMBL" id="JAKNSF020000030">
    <property type="protein sequence ID" value="KAK7729129.1"/>
    <property type="molecule type" value="Genomic_DNA"/>
</dbReference>
<evidence type="ECO:0000313" key="4">
    <source>
        <dbReference type="Proteomes" id="UP001430848"/>
    </source>
</evidence>
<feature type="transmembrane region" description="Helical" evidence="2">
    <location>
        <begin position="127"/>
        <end position="148"/>
    </location>
</feature>
<proteinExistence type="predicted"/>
<keyword evidence="2" id="KW-1133">Transmembrane helix</keyword>
<reference evidence="3 4" key="1">
    <citation type="submission" date="2024-02" db="EMBL/GenBank/DDBJ databases">
        <title>De novo assembly and annotation of 12 fungi associated with fruit tree decline syndrome in Ontario, Canada.</title>
        <authorList>
            <person name="Sulman M."/>
            <person name="Ellouze W."/>
            <person name="Ilyukhin E."/>
        </authorList>
    </citation>
    <scope>NUCLEOTIDE SEQUENCE [LARGE SCALE GENOMIC DNA]</scope>
    <source>
        <strain evidence="3 4">M169</strain>
    </source>
</reference>
<evidence type="ECO:0000256" key="2">
    <source>
        <dbReference type="SAM" id="Phobius"/>
    </source>
</evidence>